<proteinExistence type="predicted"/>
<dbReference type="EMBL" id="JATN01000322">
    <property type="protein sequence ID" value="EUC56912.1"/>
    <property type="molecule type" value="Genomic_DNA"/>
</dbReference>
<dbReference type="OrthoDB" id="3133596at2759"/>
<accession>X8J4R0</accession>
<evidence type="ECO:0000313" key="1">
    <source>
        <dbReference type="EMBL" id="EUC56912.1"/>
    </source>
</evidence>
<feature type="non-terminal residue" evidence="1">
    <location>
        <position position="287"/>
    </location>
</feature>
<evidence type="ECO:0000313" key="2">
    <source>
        <dbReference type="Proteomes" id="UP000030108"/>
    </source>
</evidence>
<sequence>MASEPIAVDKTVIAPMVNSMDVIDSQYGRSTRHRGQSSWSMCALAGDQSPTIGERNAARAASLHDQRCVLTGNRDCVKRFHLLPKSMTSEEVQNLQYSFGRKLDLNSRRFLLCLDSNFHHKFETNARGWALIPVPSIIVSIAQKMRAETERRLQLDIKGPWPDYRQRDWFPITRAGFAFQLIPLGLAHPASDPIYRCMDLDNPNAHTRAHQRFDPPSFAGFPTLNLLVHPYVMILNAYPKLERHLQTQELPPPANTNFDDLKFIYDILTKSAEQIRLSTAFKLSTQQ</sequence>
<name>X8J4R0_9AGAM</name>
<protein>
    <submittedName>
        <fullName evidence="1">Uncharacterized protein</fullName>
    </submittedName>
</protein>
<gene>
    <name evidence="1" type="ORF">RSOL_204920</name>
</gene>
<dbReference type="AlphaFoldDB" id="X8J4R0"/>
<dbReference type="Proteomes" id="UP000030108">
    <property type="component" value="Unassembled WGS sequence"/>
</dbReference>
<comment type="caution">
    <text evidence="1">The sequence shown here is derived from an EMBL/GenBank/DDBJ whole genome shotgun (WGS) entry which is preliminary data.</text>
</comment>
<reference evidence="2" key="1">
    <citation type="journal article" date="2014" name="Genome Announc.">
        <title>Draft genome sequence of the plant-pathogenic soil fungus Rhizoctonia solani anastomosis group 3 strain Rhs1AP.</title>
        <authorList>
            <person name="Cubeta M.A."/>
            <person name="Thomas E."/>
            <person name="Dean R.A."/>
            <person name="Jabaji S."/>
            <person name="Neate S.M."/>
            <person name="Tavantzis S."/>
            <person name="Toda T."/>
            <person name="Vilgalys R."/>
            <person name="Bharathan N."/>
            <person name="Fedorova-Abrams N."/>
            <person name="Pakala S.B."/>
            <person name="Pakala S.M."/>
            <person name="Zafar N."/>
            <person name="Joardar V."/>
            <person name="Losada L."/>
            <person name="Nierman W.C."/>
        </authorList>
    </citation>
    <scope>NUCLEOTIDE SEQUENCE [LARGE SCALE GENOMIC DNA]</scope>
    <source>
        <strain evidence="2">AG-3</strain>
    </source>
</reference>
<organism evidence="1 2">
    <name type="scientific">Rhizoctonia solani AG-3 Rhs1AP</name>
    <dbReference type="NCBI Taxonomy" id="1086054"/>
    <lineage>
        <taxon>Eukaryota</taxon>
        <taxon>Fungi</taxon>
        <taxon>Dikarya</taxon>
        <taxon>Basidiomycota</taxon>
        <taxon>Agaricomycotina</taxon>
        <taxon>Agaricomycetes</taxon>
        <taxon>Cantharellales</taxon>
        <taxon>Ceratobasidiaceae</taxon>
        <taxon>Rhizoctonia</taxon>
    </lineage>
</organism>